<protein>
    <submittedName>
        <fullName evidence="2">ParA family protein</fullName>
    </submittedName>
</protein>
<dbReference type="InterPro" id="IPR050678">
    <property type="entry name" value="DNA_Partitioning_ATPase"/>
</dbReference>
<proteinExistence type="predicted"/>
<evidence type="ECO:0000313" key="3">
    <source>
        <dbReference type="Proteomes" id="UP000604481"/>
    </source>
</evidence>
<comment type="caution">
    <text evidence="2">The sequence shown here is derived from an EMBL/GenBank/DDBJ whole genome shotgun (WGS) entry which is preliminary data.</text>
</comment>
<dbReference type="PANTHER" id="PTHR13696">
    <property type="entry name" value="P-LOOP CONTAINING NUCLEOSIDE TRIPHOSPHATE HYDROLASE"/>
    <property type="match status" value="1"/>
</dbReference>
<accession>A0A8J7K2S0</accession>
<dbReference type="Proteomes" id="UP000604481">
    <property type="component" value="Unassembled WGS sequence"/>
</dbReference>
<organism evidence="2 3">
    <name type="scientific">Chitinilyticum piscinae</name>
    <dbReference type="NCBI Taxonomy" id="2866724"/>
    <lineage>
        <taxon>Bacteria</taxon>
        <taxon>Pseudomonadati</taxon>
        <taxon>Pseudomonadota</taxon>
        <taxon>Betaproteobacteria</taxon>
        <taxon>Neisseriales</taxon>
        <taxon>Chitinibacteraceae</taxon>
        <taxon>Chitinilyticum</taxon>
    </lineage>
</organism>
<gene>
    <name evidence="2" type="ORF">INR99_16145</name>
</gene>
<dbReference type="Pfam" id="PF13614">
    <property type="entry name" value="AAA_31"/>
    <property type="match status" value="1"/>
</dbReference>
<dbReference type="PANTHER" id="PTHR13696:SF99">
    <property type="entry name" value="COBYRINIC ACID AC-DIAMIDE SYNTHASE"/>
    <property type="match status" value="1"/>
</dbReference>
<dbReference type="CDD" id="cd02042">
    <property type="entry name" value="ParAB_family"/>
    <property type="match status" value="1"/>
</dbReference>
<name>A0A8J7K2S0_9NEIS</name>
<dbReference type="AlphaFoldDB" id="A0A8J7K2S0"/>
<dbReference type="SUPFAM" id="SSF52540">
    <property type="entry name" value="P-loop containing nucleoside triphosphate hydrolases"/>
    <property type="match status" value="1"/>
</dbReference>
<sequence>MKNLLVVADLQVFFIIPLCKLQRKRYNNREISSIIGECIVEKIAFRSAVAVELAGVPKMDYYKIRQLTGRDSESVRSARADYTPDDVRTLKRALIDGFAAWQDSDKHVPLVAIRMSKGGVGKSTISTNMAIATAMRGYRVLVIDLDPQASTTELFGVDSESDVRTVVSGVLEGHPLKDCVYSMSNEAVLHLMPADQLVAHFDPKVVAVAHREHLLEKFLERNREYIKANYDIIFLDTAPGSSFLNLNALVACDLVVAPMSMDGMSQKALKLLRTEIMELKDWLGVDRQVLFVANNYNKSQTHSRQNLEAMQLGFGDYLAKAVIPANVSVARQISGGIARPVILSEPNRPASLAIHQLTRQILRTVGMFGVDPDPVDEEADE</sequence>
<evidence type="ECO:0000313" key="2">
    <source>
        <dbReference type="EMBL" id="MBE9610871.1"/>
    </source>
</evidence>
<dbReference type="InterPro" id="IPR027417">
    <property type="entry name" value="P-loop_NTPase"/>
</dbReference>
<reference evidence="2 3" key="1">
    <citation type="submission" date="2020-10" db="EMBL/GenBank/DDBJ databases">
        <title>The genome sequence of Chitinilyticum litopenaei 4Y14.</title>
        <authorList>
            <person name="Liu Y."/>
        </authorList>
    </citation>
    <scope>NUCLEOTIDE SEQUENCE [LARGE SCALE GENOMIC DNA]</scope>
    <source>
        <strain evidence="2 3">4Y14</strain>
    </source>
</reference>
<dbReference type="RefSeq" id="WP_194117415.1">
    <property type="nucleotide sequence ID" value="NZ_JADFUA010000014.1"/>
</dbReference>
<dbReference type="InterPro" id="IPR025669">
    <property type="entry name" value="AAA_dom"/>
</dbReference>
<dbReference type="Gene3D" id="3.40.50.300">
    <property type="entry name" value="P-loop containing nucleotide triphosphate hydrolases"/>
    <property type="match status" value="1"/>
</dbReference>
<feature type="domain" description="AAA" evidence="1">
    <location>
        <begin position="111"/>
        <end position="281"/>
    </location>
</feature>
<evidence type="ECO:0000259" key="1">
    <source>
        <dbReference type="Pfam" id="PF13614"/>
    </source>
</evidence>
<keyword evidence="3" id="KW-1185">Reference proteome</keyword>
<dbReference type="EMBL" id="JADFUA010000014">
    <property type="protein sequence ID" value="MBE9610871.1"/>
    <property type="molecule type" value="Genomic_DNA"/>
</dbReference>